<evidence type="ECO:0000256" key="3">
    <source>
        <dbReference type="ARBA" id="ARBA00022771"/>
    </source>
</evidence>
<evidence type="ECO:0000259" key="8">
    <source>
        <dbReference type="PROSITE" id="PS50966"/>
    </source>
</evidence>
<evidence type="ECO:0000256" key="6">
    <source>
        <dbReference type="RuleBase" id="RU367018"/>
    </source>
</evidence>
<feature type="compositionally biased region" description="Polar residues" evidence="7">
    <location>
        <begin position="121"/>
        <end position="139"/>
    </location>
</feature>
<dbReference type="PANTHER" id="PTHR31669:SF282">
    <property type="entry name" value="PROTEIN FAR1-RELATED SEQUENCE"/>
    <property type="match status" value="1"/>
</dbReference>
<keyword evidence="10" id="KW-1185">Reference proteome</keyword>
<dbReference type="GO" id="GO:0008270">
    <property type="term" value="F:zinc ion binding"/>
    <property type="evidence" value="ECO:0007669"/>
    <property type="project" value="UniProtKB-UniRule"/>
</dbReference>
<sequence>MGDEVDSTSATGFILGDEFALENYYIGFGLMEDQDDHVPFPLLTNQEPHQPLTSLDRECNNNGAALHGSSDRCSAVSGPLSFTTTHGPDLDDQQLTLPGIAEIAITQHHQQHGQKMENSAKHQLSCGTHSSSLDSDGYDTASSESVWDEMLQQSKLKIDHQISIQAPELGMEFSSEEDAYQFYKDYAKATGFSVRKGKYQWSSNGTARKRTFLCSNEGFRLRKTNSSALRYRRKETRTGCGAMVQITNETEKWMISRFVLEHNHSLVEGSYTRNRQALEDHWTKRTMGKTRMAQKAGVAKEQRIKEIDDDLCCKKMSPLMILKGSILEKQAADVYTCTIFKLFQDELRGCLSVAIEDMGKTGTVASFNLKEEGQKDNIVKFCDSSNQITCSCKKYESMGILCVHILKVLNAKNVFKLPSQYILKRWTKSATDGNVLNHQKSLKVKKLMQKALHVITKSLASEDSYKIVEDSLDIVLGKVENVLKTKHDGHRDKAKDVEILNSCNEGLETQTVLSAPPFQKEAAEHRMRSKSKRKLEDDVSEISCKSMDDCVLHSYPPRKATKGENNGARAVSSHSYFAWDFLQQPACISPRPPLPSPSTVHQFKGFSKPMGNFQERKKQAQDVPVSRREMETMEMTIMARMKEMQEGILRAINETMKS</sequence>
<dbReference type="SMART" id="SM00575">
    <property type="entry name" value="ZnF_PMZ"/>
    <property type="match status" value="1"/>
</dbReference>
<evidence type="ECO:0000313" key="10">
    <source>
        <dbReference type="Proteomes" id="UP000032142"/>
    </source>
</evidence>
<dbReference type="PANTHER" id="PTHR31669">
    <property type="entry name" value="PROTEIN FAR1-RELATED SEQUENCE 10-RELATED"/>
    <property type="match status" value="1"/>
</dbReference>
<feature type="domain" description="SWIM-type" evidence="8">
    <location>
        <begin position="367"/>
        <end position="413"/>
    </location>
</feature>
<dbReference type="GO" id="GO:0006355">
    <property type="term" value="P:regulation of DNA-templated transcription"/>
    <property type="evidence" value="ECO:0007669"/>
    <property type="project" value="UniProtKB-UniRule"/>
</dbReference>
<evidence type="ECO:0000256" key="2">
    <source>
        <dbReference type="ARBA" id="ARBA00022723"/>
    </source>
</evidence>
<dbReference type="EMBL" id="KN411171">
    <property type="protein sequence ID" value="KHG18685.1"/>
    <property type="molecule type" value="Genomic_DNA"/>
</dbReference>
<comment type="function">
    <text evidence="6">Putative transcription activator involved in regulating light control of development.</text>
</comment>
<dbReference type="Pfam" id="PF03101">
    <property type="entry name" value="FAR1"/>
    <property type="match status" value="1"/>
</dbReference>
<dbReference type="Pfam" id="PF04434">
    <property type="entry name" value="SWIM"/>
    <property type="match status" value="1"/>
</dbReference>
<keyword evidence="3 5" id="KW-0863">Zinc-finger</keyword>
<organism evidence="9 10">
    <name type="scientific">Gossypium arboreum</name>
    <name type="common">Tree cotton</name>
    <name type="synonym">Gossypium nanking</name>
    <dbReference type="NCBI Taxonomy" id="29729"/>
    <lineage>
        <taxon>Eukaryota</taxon>
        <taxon>Viridiplantae</taxon>
        <taxon>Streptophyta</taxon>
        <taxon>Embryophyta</taxon>
        <taxon>Tracheophyta</taxon>
        <taxon>Spermatophyta</taxon>
        <taxon>Magnoliopsida</taxon>
        <taxon>eudicotyledons</taxon>
        <taxon>Gunneridae</taxon>
        <taxon>Pentapetalae</taxon>
        <taxon>rosids</taxon>
        <taxon>malvids</taxon>
        <taxon>Malvales</taxon>
        <taxon>Malvaceae</taxon>
        <taxon>Malvoideae</taxon>
        <taxon>Gossypium</taxon>
    </lineage>
</organism>
<keyword evidence="2 6" id="KW-0479">Metal-binding</keyword>
<dbReference type="Proteomes" id="UP000032142">
    <property type="component" value="Unassembled WGS sequence"/>
</dbReference>
<evidence type="ECO:0000256" key="7">
    <source>
        <dbReference type="SAM" id="MobiDB-lite"/>
    </source>
</evidence>
<evidence type="ECO:0000256" key="1">
    <source>
        <dbReference type="ARBA" id="ARBA00005889"/>
    </source>
</evidence>
<gene>
    <name evidence="9" type="ORF">F383_07477</name>
</gene>
<keyword evidence="6" id="KW-0539">Nucleus</keyword>
<evidence type="ECO:0000256" key="4">
    <source>
        <dbReference type="ARBA" id="ARBA00022833"/>
    </source>
</evidence>
<dbReference type="InterPro" id="IPR006564">
    <property type="entry name" value="Znf_PMZ"/>
</dbReference>
<dbReference type="InterPro" id="IPR004330">
    <property type="entry name" value="FAR1_DNA_bnd_dom"/>
</dbReference>
<protein>
    <recommendedName>
        <fullName evidence="6">Protein FAR1-RELATED SEQUENCE</fullName>
    </recommendedName>
</protein>
<comment type="similarity">
    <text evidence="1 6">Belongs to the FHY3/FAR1 family.</text>
</comment>
<dbReference type="GO" id="GO:0005634">
    <property type="term" value="C:nucleus"/>
    <property type="evidence" value="ECO:0007669"/>
    <property type="project" value="UniProtKB-SubCell"/>
</dbReference>
<dbReference type="PROSITE" id="PS50966">
    <property type="entry name" value="ZF_SWIM"/>
    <property type="match status" value="1"/>
</dbReference>
<reference evidence="10" key="1">
    <citation type="submission" date="2014-09" db="EMBL/GenBank/DDBJ databases">
        <authorList>
            <person name="Mudge J."/>
            <person name="Ramaraj T."/>
            <person name="Lindquist I.E."/>
            <person name="Bharti A.K."/>
            <person name="Sundararajan A."/>
            <person name="Cameron C.T."/>
            <person name="Woodward J.E."/>
            <person name="May G.D."/>
            <person name="Brubaker C."/>
            <person name="Broadhvest J."/>
            <person name="Wilkins T.A."/>
        </authorList>
    </citation>
    <scope>NUCLEOTIDE SEQUENCE</scope>
    <source>
        <strain evidence="10">cv. AKA8401</strain>
    </source>
</reference>
<proteinExistence type="inferred from homology"/>
<feature type="region of interest" description="Disordered" evidence="7">
    <location>
        <begin position="110"/>
        <end position="139"/>
    </location>
</feature>
<dbReference type="InterPro" id="IPR031052">
    <property type="entry name" value="FHY3/FAR1"/>
</dbReference>
<dbReference type="InterPro" id="IPR007527">
    <property type="entry name" value="Znf_SWIM"/>
</dbReference>
<keyword evidence="4 6" id="KW-0862">Zinc</keyword>
<accession>A0A0B0P0T4</accession>
<evidence type="ECO:0000256" key="5">
    <source>
        <dbReference type="PROSITE-ProRule" id="PRU00325"/>
    </source>
</evidence>
<name>A0A0B0P0T4_GOSAR</name>
<dbReference type="AlphaFoldDB" id="A0A0B0P0T4"/>
<evidence type="ECO:0000313" key="9">
    <source>
        <dbReference type="EMBL" id="KHG18685.1"/>
    </source>
</evidence>
<comment type="subcellular location">
    <subcellularLocation>
        <location evidence="6">Nucleus</location>
    </subcellularLocation>
</comment>